<dbReference type="AlphaFoldDB" id="A0A8D8UD18"/>
<proteinExistence type="predicted"/>
<organism evidence="2">
    <name type="scientific">Cacopsylla melanoneura</name>
    <dbReference type="NCBI Taxonomy" id="428564"/>
    <lineage>
        <taxon>Eukaryota</taxon>
        <taxon>Metazoa</taxon>
        <taxon>Ecdysozoa</taxon>
        <taxon>Arthropoda</taxon>
        <taxon>Hexapoda</taxon>
        <taxon>Insecta</taxon>
        <taxon>Pterygota</taxon>
        <taxon>Neoptera</taxon>
        <taxon>Paraneoptera</taxon>
        <taxon>Hemiptera</taxon>
        <taxon>Sternorrhyncha</taxon>
        <taxon>Psylloidea</taxon>
        <taxon>Psyllidae</taxon>
        <taxon>Psyllinae</taxon>
        <taxon>Cacopsylla</taxon>
    </lineage>
</organism>
<evidence type="ECO:0000256" key="1">
    <source>
        <dbReference type="SAM" id="Phobius"/>
    </source>
</evidence>
<keyword evidence="1" id="KW-1133">Transmembrane helix</keyword>
<keyword evidence="1" id="KW-0472">Membrane</keyword>
<keyword evidence="1" id="KW-0812">Transmembrane</keyword>
<feature type="transmembrane region" description="Helical" evidence="1">
    <location>
        <begin position="68"/>
        <end position="84"/>
    </location>
</feature>
<name>A0A8D8UD18_9HEMI</name>
<sequence>MRSKTAVLVCPDRTLTWCNRPFRFIIYVLMYLSKVKKNEWPNNIISQNRLQLNSNYSKRIFYNKIKKILKLVFILFFYCFLLVFESLFSLMLFSLGKILVFFFFVNKGGEHTPLYPVTFLYW</sequence>
<dbReference type="EMBL" id="HBUF01342078">
    <property type="protein sequence ID" value="CAG6704916.1"/>
    <property type="molecule type" value="Transcribed_RNA"/>
</dbReference>
<accession>A0A8D8UD18</accession>
<reference evidence="2" key="1">
    <citation type="submission" date="2021-05" db="EMBL/GenBank/DDBJ databases">
        <authorList>
            <person name="Alioto T."/>
            <person name="Alioto T."/>
            <person name="Gomez Garrido J."/>
        </authorList>
    </citation>
    <scope>NUCLEOTIDE SEQUENCE</scope>
</reference>
<protein>
    <submittedName>
        <fullName evidence="2">Uncharacterized protein</fullName>
    </submittedName>
</protein>
<evidence type="ECO:0000313" key="2">
    <source>
        <dbReference type="EMBL" id="CAG6704916.1"/>
    </source>
</evidence>